<evidence type="ECO:0000313" key="8">
    <source>
        <dbReference type="Proteomes" id="UP000501726"/>
    </source>
</evidence>
<dbReference type="PANTHER" id="PTHR10037:SF62">
    <property type="entry name" value="SODIUM CHANNEL PROTEIN 60E"/>
    <property type="match status" value="1"/>
</dbReference>
<dbReference type="Proteomes" id="UP000501726">
    <property type="component" value="Chromosome"/>
</dbReference>
<evidence type="ECO:0000256" key="4">
    <source>
        <dbReference type="ARBA" id="ARBA00023136"/>
    </source>
</evidence>
<keyword evidence="2 5" id="KW-0812">Transmembrane</keyword>
<evidence type="ECO:0000256" key="2">
    <source>
        <dbReference type="ARBA" id="ARBA00022692"/>
    </source>
</evidence>
<dbReference type="InterPro" id="IPR005821">
    <property type="entry name" value="Ion_trans_dom"/>
</dbReference>
<dbReference type="EMBL" id="AP021889">
    <property type="protein sequence ID" value="BBP45360.1"/>
    <property type="molecule type" value="Genomic_DNA"/>
</dbReference>
<evidence type="ECO:0000313" key="7">
    <source>
        <dbReference type="EMBL" id="BBP45360.1"/>
    </source>
</evidence>
<feature type="transmembrane region" description="Helical" evidence="5">
    <location>
        <begin position="224"/>
        <end position="247"/>
    </location>
</feature>
<feature type="domain" description="Ion transport" evidence="6">
    <location>
        <begin position="41"/>
        <end position="257"/>
    </location>
</feature>
<feature type="transmembrane region" description="Helical" evidence="5">
    <location>
        <begin position="151"/>
        <end position="174"/>
    </location>
</feature>
<evidence type="ECO:0000256" key="3">
    <source>
        <dbReference type="ARBA" id="ARBA00022989"/>
    </source>
</evidence>
<feature type="transmembrane region" description="Helical" evidence="5">
    <location>
        <begin position="80"/>
        <end position="98"/>
    </location>
</feature>
<dbReference type="GO" id="GO:0001518">
    <property type="term" value="C:voltage-gated sodium channel complex"/>
    <property type="evidence" value="ECO:0007669"/>
    <property type="project" value="TreeGrafter"/>
</dbReference>
<evidence type="ECO:0000256" key="5">
    <source>
        <dbReference type="SAM" id="Phobius"/>
    </source>
</evidence>
<dbReference type="Pfam" id="PF00520">
    <property type="entry name" value="Ion_trans"/>
    <property type="match status" value="1"/>
</dbReference>
<keyword evidence="8" id="KW-1185">Reference proteome</keyword>
<dbReference type="KEGG" id="tse:THMIRHAS_07330"/>
<feature type="transmembrane region" description="Helical" evidence="5">
    <location>
        <begin position="110"/>
        <end position="130"/>
    </location>
</feature>
<sequence length="295" mass="33642">MELFCLSLGVFSRLDKVLVNNLLEKSMQSLQMKAEQLVEASWFGKFIIYVILFNALILGLQTSKSIDSETIALLDWFDRICLSIFVIEIGLKLVAYRGQFFKNGWNNFDFLIVAVSLIPASGDLAVLRALRILRLLRLVNAVPSMRRVVSGMLHSIPGVFSVGGLLAILFYIGAVMSTSLFGDKFPEWFGDIAKSMYTLFQIMTFESWSMGIVRPVMEVYPYSWLFFIPFIVLTSFTVLNLFIGIIIDAMNEAKEEETHAQAHEQSNYENINQMRTQMEQLQAKLDKILENQNRS</sequence>
<keyword evidence="3 5" id="KW-1133">Transmembrane helix</keyword>
<gene>
    <name evidence="7" type="ORF">THMIRHAS_07330</name>
</gene>
<dbReference type="GO" id="GO:0005248">
    <property type="term" value="F:voltage-gated sodium channel activity"/>
    <property type="evidence" value="ECO:0007669"/>
    <property type="project" value="TreeGrafter"/>
</dbReference>
<evidence type="ECO:0000259" key="6">
    <source>
        <dbReference type="Pfam" id="PF00520"/>
    </source>
</evidence>
<comment type="subcellular location">
    <subcellularLocation>
        <location evidence="1">Membrane</location>
        <topology evidence="1">Multi-pass membrane protein</topology>
    </subcellularLocation>
</comment>
<feature type="transmembrane region" description="Helical" evidence="5">
    <location>
        <begin position="40"/>
        <end position="60"/>
    </location>
</feature>
<dbReference type="Gene3D" id="1.20.120.350">
    <property type="entry name" value="Voltage-gated potassium channels. Chain C"/>
    <property type="match status" value="1"/>
</dbReference>
<dbReference type="AlphaFoldDB" id="A0A6F8PTQ0"/>
<dbReference type="PANTHER" id="PTHR10037">
    <property type="entry name" value="VOLTAGE-GATED CATION CHANNEL CALCIUM AND SODIUM"/>
    <property type="match status" value="1"/>
</dbReference>
<protein>
    <recommendedName>
        <fullName evidence="6">Ion transport domain-containing protein</fullName>
    </recommendedName>
</protein>
<organism evidence="7 8">
    <name type="scientific">Thiosulfatimonas sediminis</name>
    <dbReference type="NCBI Taxonomy" id="2675054"/>
    <lineage>
        <taxon>Bacteria</taxon>
        <taxon>Pseudomonadati</taxon>
        <taxon>Pseudomonadota</taxon>
        <taxon>Gammaproteobacteria</taxon>
        <taxon>Thiotrichales</taxon>
        <taxon>Piscirickettsiaceae</taxon>
        <taxon>Thiosulfatimonas</taxon>
    </lineage>
</organism>
<name>A0A6F8PTQ0_9GAMM</name>
<accession>A0A6F8PTQ0</accession>
<dbReference type="SUPFAM" id="SSF81324">
    <property type="entry name" value="Voltage-gated potassium channels"/>
    <property type="match status" value="1"/>
</dbReference>
<dbReference type="InterPro" id="IPR027359">
    <property type="entry name" value="Volt_channel_dom_sf"/>
</dbReference>
<dbReference type="InterPro" id="IPR043203">
    <property type="entry name" value="VGCC_Ca_Na"/>
</dbReference>
<reference evidence="8" key="1">
    <citation type="submission" date="2019-11" db="EMBL/GenBank/DDBJ databases">
        <title>Isolation and characterization of two novel species in the genus Thiomicrorhabdus.</title>
        <authorList>
            <person name="Mochizuki J."/>
            <person name="Kojima H."/>
            <person name="Fukui M."/>
        </authorList>
    </citation>
    <scope>NUCLEOTIDE SEQUENCE [LARGE SCALE GENOMIC DNA]</scope>
    <source>
        <strain evidence="8">aks77</strain>
    </source>
</reference>
<dbReference type="Gene3D" id="1.10.287.70">
    <property type="match status" value="1"/>
</dbReference>
<proteinExistence type="predicted"/>
<evidence type="ECO:0000256" key="1">
    <source>
        <dbReference type="ARBA" id="ARBA00004141"/>
    </source>
</evidence>
<keyword evidence="4 5" id="KW-0472">Membrane</keyword>